<dbReference type="InterPro" id="IPR026881">
    <property type="entry name" value="WYL_dom"/>
</dbReference>
<dbReference type="PROSITE" id="PS52050">
    <property type="entry name" value="WYL"/>
    <property type="match status" value="1"/>
</dbReference>
<accession>A0A364NS47</accession>
<name>A0A364NS47_9GAMM</name>
<comment type="caution">
    <text evidence="3">The sequence shown here is derived from an EMBL/GenBank/DDBJ whole genome shotgun (WGS) entry which is preliminary data.</text>
</comment>
<dbReference type="Proteomes" id="UP000250744">
    <property type="component" value="Unassembled WGS sequence"/>
</dbReference>
<dbReference type="InterPro" id="IPR051534">
    <property type="entry name" value="CBASS_pafABC_assoc_protein"/>
</dbReference>
<evidence type="ECO:0000313" key="4">
    <source>
        <dbReference type="Proteomes" id="UP000250744"/>
    </source>
</evidence>
<sequence length="335" mass="38137">MTHQHNTLFRYLTLLQLIPRSPGYRATPTLQALLEERGFQVDLRSVQRDLEKMSNNFPLLCDKSQKPYRWSFDPAFKSNLPALDTPTALTLVLAEEYLKGLLPQAAIVQLNNQFTAARKYLEQLKESGFSDWTRHVKAIPNGKALIPATINPTIWAEVTDALLKGIALDLTYLSRAKGEEKQFTLHPLGLVARHSVTYLLATVDGYEDIRHFALHRIKQVKQSRVVYQAQQDFDIDEYLKSGAFGYRLGEQEIELVAKIRPEIAWLLSETPVSEQQSLSEPDDDGWVTLKAIVPDDLQTQWWVMGLGGEIIVLEPAHLRSRLVSLINNMQNLYSK</sequence>
<dbReference type="Pfam" id="PF25583">
    <property type="entry name" value="WCX"/>
    <property type="match status" value="1"/>
</dbReference>
<dbReference type="Pfam" id="PF13280">
    <property type="entry name" value="WYL"/>
    <property type="match status" value="1"/>
</dbReference>
<dbReference type="PANTHER" id="PTHR34580:SF1">
    <property type="entry name" value="PROTEIN PAFC"/>
    <property type="match status" value="1"/>
</dbReference>
<organism evidence="3 4">
    <name type="scientific">Nitrincola tibetensis</name>
    <dbReference type="NCBI Taxonomy" id="2219697"/>
    <lineage>
        <taxon>Bacteria</taxon>
        <taxon>Pseudomonadati</taxon>
        <taxon>Pseudomonadota</taxon>
        <taxon>Gammaproteobacteria</taxon>
        <taxon>Oceanospirillales</taxon>
        <taxon>Oceanospirillaceae</taxon>
        <taxon>Nitrincola</taxon>
    </lineage>
</organism>
<protein>
    <submittedName>
        <fullName evidence="3">WYL domain-containing protein</fullName>
    </submittedName>
</protein>
<evidence type="ECO:0000259" key="1">
    <source>
        <dbReference type="Pfam" id="PF13280"/>
    </source>
</evidence>
<feature type="domain" description="WYL" evidence="1">
    <location>
        <begin position="155"/>
        <end position="221"/>
    </location>
</feature>
<proteinExistence type="predicted"/>
<evidence type="ECO:0000259" key="2">
    <source>
        <dbReference type="Pfam" id="PF25583"/>
    </source>
</evidence>
<dbReference type="PANTHER" id="PTHR34580">
    <property type="match status" value="1"/>
</dbReference>
<dbReference type="AlphaFoldDB" id="A0A364NS47"/>
<feature type="domain" description="WCX" evidence="2">
    <location>
        <begin position="253"/>
        <end position="329"/>
    </location>
</feature>
<dbReference type="EMBL" id="QKRX01000001">
    <property type="protein sequence ID" value="RAU19911.1"/>
    <property type="molecule type" value="Genomic_DNA"/>
</dbReference>
<dbReference type="InterPro" id="IPR057727">
    <property type="entry name" value="WCX_dom"/>
</dbReference>
<gene>
    <name evidence="3" type="ORF">DN062_02225</name>
</gene>
<evidence type="ECO:0000313" key="3">
    <source>
        <dbReference type="EMBL" id="RAU19911.1"/>
    </source>
</evidence>
<dbReference type="OrthoDB" id="8595817at2"/>
<reference evidence="3 4" key="1">
    <citation type="submission" date="2018-06" db="EMBL/GenBank/DDBJ databases">
        <title>Nitrincola tibetense sp. nov., isolated from Lake XuguoCo on Tibetan Plateau.</title>
        <authorList>
            <person name="Xing P."/>
        </authorList>
    </citation>
    <scope>NUCLEOTIDE SEQUENCE [LARGE SCALE GENOMIC DNA]</scope>
    <source>
        <strain evidence="4">xg18</strain>
    </source>
</reference>
<keyword evidence="4" id="KW-1185">Reference proteome</keyword>
<dbReference type="RefSeq" id="WP_112157108.1">
    <property type="nucleotide sequence ID" value="NZ_QKRX01000001.1"/>
</dbReference>